<name>A0ABS4RBR2_9BACI</name>
<evidence type="ECO:0000313" key="2">
    <source>
        <dbReference type="EMBL" id="MBP2240333.1"/>
    </source>
</evidence>
<dbReference type="RefSeq" id="WP_066397603.1">
    <property type="nucleotide sequence ID" value="NZ_JAGIKZ010000003.1"/>
</dbReference>
<dbReference type="Pfam" id="PF08378">
    <property type="entry name" value="NERD"/>
    <property type="match status" value="1"/>
</dbReference>
<comment type="caution">
    <text evidence="2">The sequence shown here is derived from an EMBL/GenBank/DDBJ whole genome shotgun (WGS) entry which is preliminary data.</text>
</comment>
<sequence length="322" mass="38165">MVKKFIKHSSIYKLEALLRRLRMDHPKYEEIKEDFRKKLAGYTGERAISYYLDFLPDKDVYIFHHLRLPSGKHYFQIDYLVLSRRLAFILECKNFYGTLFLEDSFQQLIRTTNEKEEGFQNPLSQAKWHQQQLHVFLQNHGYSQLPIEYLVAFSNPSTILKSNSRNQSILKRVVHGYNLLERMKSFEKAHQNEVIDIKGVRKLSNLLMKNHKPEEMNILKKYGLSKTDILTGVQCLNCHKLGMIRFNRRWLCEKCGCFDRLAHVEAVKDYFLLMNSTMTNQQFREFVHLSSIDMASKLLIRMNLPHSGTNKGRVYYPPTEFN</sequence>
<accession>A0ABS4RBR2</accession>
<dbReference type="EMBL" id="JAGIKZ010000003">
    <property type="protein sequence ID" value="MBP2240333.1"/>
    <property type="molecule type" value="Genomic_DNA"/>
</dbReference>
<keyword evidence="3" id="KW-1185">Reference proteome</keyword>
<gene>
    <name evidence="2" type="ORF">J2Z40_000888</name>
</gene>
<organism evidence="2 3">
    <name type="scientific">Cytobacillus eiseniae</name>
    <dbReference type="NCBI Taxonomy" id="762947"/>
    <lineage>
        <taxon>Bacteria</taxon>
        <taxon>Bacillati</taxon>
        <taxon>Bacillota</taxon>
        <taxon>Bacilli</taxon>
        <taxon>Bacillales</taxon>
        <taxon>Bacillaceae</taxon>
        <taxon>Cytobacillus</taxon>
    </lineage>
</organism>
<dbReference type="Proteomes" id="UP001519293">
    <property type="component" value="Unassembled WGS sequence"/>
</dbReference>
<dbReference type="PROSITE" id="PS50965">
    <property type="entry name" value="NERD"/>
    <property type="match status" value="1"/>
</dbReference>
<evidence type="ECO:0000259" key="1">
    <source>
        <dbReference type="PROSITE" id="PS50965"/>
    </source>
</evidence>
<dbReference type="InterPro" id="IPR011528">
    <property type="entry name" value="NERD"/>
</dbReference>
<reference evidence="2 3" key="1">
    <citation type="submission" date="2021-03" db="EMBL/GenBank/DDBJ databases">
        <title>Genomic Encyclopedia of Type Strains, Phase IV (KMG-IV): sequencing the most valuable type-strain genomes for metagenomic binning, comparative biology and taxonomic classification.</title>
        <authorList>
            <person name="Goeker M."/>
        </authorList>
    </citation>
    <scope>NUCLEOTIDE SEQUENCE [LARGE SCALE GENOMIC DNA]</scope>
    <source>
        <strain evidence="2 3">DSM 26675</strain>
    </source>
</reference>
<evidence type="ECO:0000313" key="3">
    <source>
        <dbReference type="Proteomes" id="UP001519293"/>
    </source>
</evidence>
<protein>
    <recommendedName>
        <fullName evidence="1">NERD domain-containing protein</fullName>
    </recommendedName>
</protein>
<feature type="domain" description="NERD" evidence="1">
    <location>
        <begin position="40"/>
        <end position="156"/>
    </location>
</feature>
<proteinExistence type="predicted"/>